<name>A0ABU6L499_9GAMM</name>
<comment type="caution">
    <text evidence="1">The sequence shown here is derived from an EMBL/GenBank/DDBJ whole genome shotgun (WGS) entry which is preliminary data.</text>
</comment>
<gene>
    <name evidence="1" type="ORF">VXS06_05400</name>
</gene>
<dbReference type="EMBL" id="JAYXUG010000003">
    <property type="protein sequence ID" value="MEC6831200.1"/>
    <property type="molecule type" value="Genomic_DNA"/>
</dbReference>
<evidence type="ECO:0000313" key="2">
    <source>
        <dbReference type="Proteomes" id="UP001306119"/>
    </source>
</evidence>
<keyword evidence="2" id="KW-1185">Reference proteome</keyword>
<evidence type="ECO:0000313" key="1">
    <source>
        <dbReference type="EMBL" id="MEC6831200.1"/>
    </source>
</evidence>
<dbReference type="Proteomes" id="UP001306119">
    <property type="component" value="Unassembled WGS sequence"/>
</dbReference>
<dbReference type="RefSeq" id="WP_327774317.1">
    <property type="nucleotide sequence ID" value="NZ_JAYXUG010000003.1"/>
</dbReference>
<protein>
    <submittedName>
        <fullName evidence="1">Uncharacterized protein</fullName>
    </submittedName>
</protein>
<proteinExistence type="predicted"/>
<reference evidence="1 2" key="1">
    <citation type="submission" date="2024-01" db="EMBL/GenBank/DDBJ databases">
        <title>Active colonisers of the gastrointestinal tract of Atlantic salmon farmed in a warm water region.</title>
        <authorList>
            <person name="Bowman J.P."/>
        </authorList>
    </citation>
    <scope>NUCLEOTIDE SEQUENCE [LARGE SCALE GENOMIC DNA]</scope>
    <source>
        <strain evidence="1 2">S3MW1</strain>
    </source>
</reference>
<organism evidence="1 2">
    <name type="scientific">Photobacterium toruni</name>
    <dbReference type="NCBI Taxonomy" id="1935446"/>
    <lineage>
        <taxon>Bacteria</taxon>
        <taxon>Pseudomonadati</taxon>
        <taxon>Pseudomonadota</taxon>
        <taxon>Gammaproteobacteria</taxon>
        <taxon>Vibrionales</taxon>
        <taxon>Vibrionaceae</taxon>
        <taxon>Photobacterium</taxon>
    </lineage>
</organism>
<accession>A0ABU6L499</accession>
<sequence>MKSKGIFKKSRSRGIAGTYIYIKDVPDGLSKEKIKFFLDEKVSSWAEAKFKTSVRVVIEVEDGSIIVKIGIGAVALYTMVANYGSFRTGIDYIVKDARTFSEYVIEQTKAEENIPNDAISRTEKRLGVPGKIQRYLKDIDKLNSLNLSHVERQERLDGLKAEFLNIIELLEDNRDRNAFAEAIPMDCKLPINHPWPEPIYGAFTLLPFRDEEMY</sequence>